<dbReference type="Proteomes" id="UP000694844">
    <property type="component" value="Chromosome 5"/>
</dbReference>
<name>A0A8B8EKD4_CRAVI</name>
<dbReference type="GO" id="GO:0005829">
    <property type="term" value="C:cytosol"/>
    <property type="evidence" value="ECO:0007669"/>
    <property type="project" value="TreeGrafter"/>
</dbReference>
<dbReference type="GO" id="GO:0004362">
    <property type="term" value="F:glutathione-disulfide reductase (NADPH) activity"/>
    <property type="evidence" value="ECO:0007669"/>
    <property type="project" value="TreeGrafter"/>
</dbReference>
<protein>
    <recommendedName>
        <fullName evidence="2">thioredoxin-disulfide reductase (NADPH)</fullName>
        <ecNumber evidence="2">1.8.1.9</ecNumber>
    </recommendedName>
</protein>
<dbReference type="Gene3D" id="3.50.50.60">
    <property type="entry name" value="FAD/NAD(P)-binding domain"/>
    <property type="match status" value="2"/>
</dbReference>
<feature type="binding site" evidence="10">
    <location>
        <position position="88"/>
    </location>
    <ligand>
        <name>FAD</name>
        <dbReference type="ChEBI" id="CHEBI:57692"/>
    </ligand>
</feature>
<feature type="binding site" evidence="10">
    <location>
        <position position="152"/>
    </location>
    <ligand>
        <name>FAD</name>
        <dbReference type="ChEBI" id="CHEBI:57692"/>
    </ligand>
</feature>
<keyword evidence="3 12" id="KW-0285">Flavoprotein</keyword>
<dbReference type="OrthoDB" id="5956163at2759"/>
<evidence type="ECO:0000256" key="5">
    <source>
        <dbReference type="ARBA" id="ARBA00022857"/>
    </source>
</evidence>
<dbReference type="InterPro" id="IPR023753">
    <property type="entry name" value="FAD/NAD-binding_dom"/>
</dbReference>
<dbReference type="GO" id="GO:0034599">
    <property type="term" value="P:cellular response to oxidative stress"/>
    <property type="evidence" value="ECO:0007669"/>
    <property type="project" value="TreeGrafter"/>
</dbReference>
<keyword evidence="15" id="KW-1185">Reference proteome</keyword>
<feature type="domain" description="Pyridine nucleotide-disulphide oxidoreductase dimerisation" evidence="13">
    <location>
        <begin position="391"/>
        <end position="499"/>
    </location>
</feature>
<feature type="binding site" evidence="10">
    <location>
        <begin position="218"/>
        <end position="225"/>
    </location>
    <ligand>
        <name>NAD(+)</name>
        <dbReference type="ChEBI" id="CHEBI:57540"/>
    </ligand>
</feature>
<dbReference type="PRINTS" id="PR00368">
    <property type="entry name" value="FADPNR"/>
</dbReference>
<dbReference type="NCBIfam" id="TIGR01438">
    <property type="entry name" value="TGR"/>
    <property type="match status" value="1"/>
</dbReference>
<sequence>MIVCKHSRTFSLKQLSKHCRNLRYFSSASPEEYDLVVIGGGSGGLACAKAASQLEKKVAVLDFVTPSPQGTSWGLGGTCVNVGCIPKKLMHQASLLGEALHDSKAYGWRVPDHPHNDWETLSTAVQNHVKSLNWGHRVQLKDKKVEYINGLGSFEDPQTVRVRDKAGKEKLLRTKNTVLAVGVRPHIPSQIPGALEHSITSDDLFWMKKSPGKTLLIGASYIALETGGFLNGLGFDTTIMVRSRPLKQFDQQMGGLVADSMEAKGTRFLKTCVPVSIEKDAGGGLKVTYKNLTDGQTQEEIFDTVMFATGRHAVTKNLNLEAVGVKVDPNTNKVIGGHEGDNERSSAPNIYAIGDILHGRLELTPVAIKAGQLLAERLFGGSRVQMDYDLVPTTVFTPLEYGVVGISEEEAISRHGADKIEVYHAFYTPLEFAIPQKNAKQCYIKGVCFGDKILGLHLIGPNAGEVIQGFAVALRCGATWSGLTGSVGIHPTTAEEVVKLHITKRSGLDPNVTGC</sequence>
<dbReference type="GO" id="GO:0050660">
    <property type="term" value="F:flavin adenine dinucleotide binding"/>
    <property type="evidence" value="ECO:0007669"/>
    <property type="project" value="InterPro"/>
</dbReference>
<feature type="domain" description="FAD/NAD(P)-binding" evidence="14">
    <location>
        <begin position="33"/>
        <end position="371"/>
    </location>
</feature>
<dbReference type="GO" id="GO:0005739">
    <property type="term" value="C:mitochondrion"/>
    <property type="evidence" value="ECO:0007669"/>
    <property type="project" value="TreeGrafter"/>
</dbReference>
<feature type="binding site" evidence="10">
    <location>
        <position position="310"/>
    </location>
    <ligand>
        <name>NAD(+)</name>
        <dbReference type="ChEBI" id="CHEBI:57540"/>
    </ligand>
</feature>
<evidence type="ECO:0000256" key="2">
    <source>
        <dbReference type="ARBA" id="ARBA00012610"/>
    </source>
</evidence>
<dbReference type="PANTHER" id="PTHR42737">
    <property type="entry name" value="GLUTATHIONE REDUCTASE"/>
    <property type="match status" value="1"/>
</dbReference>
<evidence type="ECO:0000256" key="1">
    <source>
        <dbReference type="ARBA" id="ARBA00007532"/>
    </source>
</evidence>
<dbReference type="FunFam" id="3.50.50.60:FF:000190">
    <property type="entry name" value="Thioredoxin reductase"/>
    <property type="match status" value="1"/>
</dbReference>
<dbReference type="InterPro" id="IPR001100">
    <property type="entry name" value="Pyr_nuc-diS_OxRdtase"/>
</dbReference>
<dbReference type="SUPFAM" id="SSF51905">
    <property type="entry name" value="FAD/NAD(P)-binding domain"/>
    <property type="match status" value="1"/>
</dbReference>
<evidence type="ECO:0000313" key="16">
    <source>
        <dbReference type="RefSeq" id="XP_022340615.1"/>
    </source>
</evidence>
<evidence type="ECO:0000256" key="3">
    <source>
        <dbReference type="ARBA" id="ARBA00022630"/>
    </source>
</evidence>
<dbReference type="FunFam" id="3.30.390.30:FF:000004">
    <property type="entry name" value="Thioredoxin reductase 1, cytoplasmic"/>
    <property type="match status" value="1"/>
</dbReference>
<dbReference type="Gene3D" id="3.30.390.30">
    <property type="match status" value="1"/>
</dbReference>
<keyword evidence="7" id="KW-1015">Disulfide bond</keyword>
<dbReference type="SUPFAM" id="SSF55424">
    <property type="entry name" value="FAD/NAD-linked reductases, dimerisation (C-terminal) domain"/>
    <property type="match status" value="1"/>
</dbReference>
<dbReference type="InterPro" id="IPR016156">
    <property type="entry name" value="FAD/NAD-linked_Rdtase_dimer_sf"/>
</dbReference>
<accession>A0A8B8EKD4</accession>
<keyword evidence="10" id="KW-0547">Nucleotide-binding</keyword>
<feature type="binding site" evidence="10">
    <location>
        <position position="355"/>
    </location>
    <ligand>
        <name>FAD</name>
        <dbReference type="ChEBI" id="CHEBI:57692"/>
    </ligand>
</feature>
<dbReference type="InterPro" id="IPR004099">
    <property type="entry name" value="Pyr_nucl-diS_OxRdtase_dimer"/>
</dbReference>
<evidence type="ECO:0000256" key="10">
    <source>
        <dbReference type="PIRSR" id="PIRSR000350-3"/>
    </source>
</evidence>
<proteinExistence type="inferred from homology"/>
<dbReference type="InterPro" id="IPR036188">
    <property type="entry name" value="FAD/NAD-bd_sf"/>
</dbReference>
<dbReference type="PANTHER" id="PTHR42737:SF7">
    <property type="entry name" value="THIOREDOXIN-DISULFIDE REDUCTASE"/>
    <property type="match status" value="1"/>
</dbReference>
<feature type="active site" description="Proton acceptor" evidence="9">
    <location>
        <position position="490"/>
    </location>
</feature>
<feature type="disulfide bond" description="Redox-active" evidence="11">
    <location>
        <begin position="79"/>
        <end position="84"/>
    </location>
</feature>
<evidence type="ECO:0000256" key="7">
    <source>
        <dbReference type="ARBA" id="ARBA00023157"/>
    </source>
</evidence>
<evidence type="ECO:0000256" key="4">
    <source>
        <dbReference type="ARBA" id="ARBA00022827"/>
    </source>
</evidence>
<dbReference type="PRINTS" id="PR00411">
    <property type="entry name" value="PNDRDTASEI"/>
</dbReference>
<dbReference type="PIRSF" id="PIRSF000350">
    <property type="entry name" value="Mercury_reductase_MerA"/>
    <property type="match status" value="1"/>
</dbReference>
<dbReference type="KEGG" id="cvn:111135137"/>
<dbReference type="AlphaFoldDB" id="A0A8B8EKD4"/>
<dbReference type="GeneID" id="111135137"/>
<dbReference type="Pfam" id="PF07992">
    <property type="entry name" value="Pyr_redox_2"/>
    <property type="match status" value="1"/>
</dbReference>
<dbReference type="Pfam" id="PF02852">
    <property type="entry name" value="Pyr_redox_dim"/>
    <property type="match status" value="1"/>
</dbReference>
<keyword evidence="6 12" id="KW-0560">Oxidoreductase</keyword>
<comment type="similarity">
    <text evidence="1 12">Belongs to the class-I pyridine nucleotide-disulfide oxidoreductase family.</text>
</comment>
<dbReference type="PROSITE" id="PS00076">
    <property type="entry name" value="PYRIDINE_REDOX_1"/>
    <property type="match status" value="1"/>
</dbReference>
<organism evidence="15 16">
    <name type="scientific">Crassostrea virginica</name>
    <name type="common">Eastern oyster</name>
    <dbReference type="NCBI Taxonomy" id="6565"/>
    <lineage>
        <taxon>Eukaryota</taxon>
        <taxon>Metazoa</taxon>
        <taxon>Spiralia</taxon>
        <taxon>Lophotrochozoa</taxon>
        <taxon>Mollusca</taxon>
        <taxon>Bivalvia</taxon>
        <taxon>Autobranchia</taxon>
        <taxon>Pteriomorphia</taxon>
        <taxon>Ostreida</taxon>
        <taxon>Ostreoidea</taxon>
        <taxon>Ostreidae</taxon>
        <taxon>Crassostrea</taxon>
    </lineage>
</organism>
<evidence type="ECO:0000256" key="9">
    <source>
        <dbReference type="PIRSR" id="PIRSR000350-2"/>
    </source>
</evidence>
<dbReference type="InterPro" id="IPR046952">
    <property type="entry name" value="GSHR/TRXR-like"/>
</dbReference>
<dbReference type="EC" id="1.8.1.9" evidence="2"/>
<reference evidence="16" key="1">
    <citation type="submission" date="2025-08" db="UniProtKB">
        <authorList>
            <consortium name="RefSeq"/>
        </authorList>
    </citation>
    <scope>IDENTIFICATION</scope>
    <source>
        <tissue evidence="16">Whole sample</tissue>
    </source>
</reference>
<dbReference type="InterPro" id="IPR012999">
    <property type="entry name" value="Pyr_OxRdtase_I_AS"/>
</dbReference>
<keyword evidence="4 10" id="KW-0274">FAD</keyword>
<keyword evidence="8 12" id="KW-0676">Redox-active center</keyword>
<evidence type="ECO:0000256" key="12">
    <source>
        <dbReference type="RuleBase" id="RU003691"/>
    </source>
</evidence>
<dbReference type="GO" id="GO:0045454">
    <property type="term" value="P:cell redox homeostasis"/>
    <property type="evidence" value="ECO:0007669"/>
    <property type="project" value="InterPro"/>
</dbReference>
<gene>
    <name evidence="16" type="primary">LOC111135137</name>
</gene>
<dbReference type="GO" id="GO:0004791">
    <property type="term" value="F:thioredoxin-disulfide reductase (NADPH) activity"/>
    <property type="evidence" value="ECO:0007669"/>
    <property type="project" value="UniProtKB-EC"/>
</dbReference>
<keyword evidence="5" id="KW-0521">NADP</keyword>
<evidence type="ECO:0000256" key="8">
    <source>
        <dbReference type="ARBA" id="ARBA00023284"/>
    </source>
</evidence>
<dbReference type="GO" id="GO:0006749">
    <property type="term" value="P:glutathione metabolic process"/>
    <property type="evidence" value="ECO:0007669"/>
    <property type="project" value="TreeGrafter"/>
</dbReference>
<keyword evidence="10" id="KW-0520">NAD</keyword>
<evidence type="ECO:0000259" key="14">
    <source>
        <dbReference type="Pfam" id="PF07992"/>
    </source>
</evidence>
<evidence type="ECO:0000313" key="15">
    <source>
        <dbReference type="Proteomes" id="UP000694844"/>
    </source>
</evidence>
<evidence type="ECO:0000256" key="6">
    <source>
        <dbReference type="ARBA" id="ARBA00023002"/>
    </source>
</evidence>
<comment type="cofactor">
    <cofactor evidence="10">
        <name>FAD</name>
        <dbReference type="ChEBI" id="CHEBI:57692"/>
    </cofactor>
    <text evidence="10">Binds 1 FAD per subunit.</text>
</comment>
<evidence type="ECO:0000256" key="11">
    <source>
        <dbReference type="PIRSR" id="PIRSR000350-4"/>
    </source>
</evidence>
<dbReference type="InterPro" id="IPR006338">
    <property type="entry name" value="Thioredoxin/glutathione_Rdtase"/>
</dbReference>
<evidence type="ECO:0000259" key="13">
    <source>
        <dbReference type="Pfam" id="PF02852"/>
    </source>
</evidence>
<dbReference type="RefSeq" id="XP_022340615.1">
    <property type="nucleotide sequence ID" value="XM_022484907.1"/>
</dbReference>